<dbReference type="EMBL" id="JAFFZM010000001">
    <property type="protein sequence ID" value="MBO8197150.1"/>
    <property type="molecule type" value="Genomic_DNA"/>
</dbReference>
<proteinExistence type="predicted"/>
<name>A0ABS3XP16_9ACTN</name>
<gene>
    <name evidence="3" type="ORF">JW613_02300</name>
</gene>
<organism evidence="3 4">
    <name type="scientific">Streptomyces smyrnaeus</name>
    <dbReference type="NCBI Taxonomy" id="1387713"/>
    <lineage>
        <taxon>Bacteria</taxon>
        <taxon>Bacillati</taxon>
        <taxon>Actinomycetota</taxon>
        <taxon>Actinomycetes</taxon>
        <taxon>Kitasatosporales</taxon>
        <taxon>Streptomycetaceae</taxon>
        <taxon>Streptomyces</taxon>
    </lineage>
</organism>
<dbReference type="GeneID" id="96257420"/>
<evidence type="ECO:0000256" key="1">
    <source>
        <dbReference type="SAM" id="MobiDB-lite"/>
    </source>
</evidence>
<keyword evidence="2" id="KW-0812">Transmembrane</keyword>
<dbReference type="RefSeq" id="WP_209208979.1">
    <property type="nucleotide sequence ID" value="NZ_JAFFZM010000001.1"/>
</dbReference>
<protein>
    <submittedName>
        <fullName evidence="3">Uncharacterized protein</fullName>
    </submittedName>
</protein>
<keyword evidence="2" id="KW-1133">Transmembrane helix</keyword>
<comment type="caution">
    <text evidence="3">The sequence shown here is derived from an EMBL/GenBank/DDBJ whole genome shotgun (WGS) entry which is preliminary data.</text>
</comment>
<feature type="transmembrane region" description="Helical" evidence="2">
    <location>
        <begin position="63"/>
        <end position="83"/>
    </location>
</feature>
<evidence type="ECO:0000313" key="4">
    <source>
        <dbReference type="Proteomes" id="UP000721954"/>
    </source>
</evidence>
<feature type="transmembrane region" description="Helical" evidence="2">
    <location>
        <begin position="90"/>
        <end position="110"/>
    </location>
</feature>
<evidence type="ECO:0000256" key="2">
    <source>
        <dbReference type="SAM" id="Phobius"/>
    </source>
</evidence>
<feature type="region of interest" description="Disordered" evidence="1">
    <location>
        <begin position="1"/>
        <end position="22"/>
    </location>
</feature>
<dbReference type="Proteomes" id="UP000721954">
    <property type="component" value="Unassembled WGS sequence"/>
</dbReference>
<feature type="compositionally biased region" description="Pro residues" evidence="1">
    <location>
        <begin position="13"/>
        <end position="22"/>
    </location>
</feature>
<feature type="transmembrane region" description="Helical" evidence="2">
    <location>
        <begin position="32"/>
        <end position="51"/>
    </location>
</feature>
<feature type="compositionally biased region" description="Low complexity" evidence="1">
    <location>
        <begin position="1"/>
        <end position="12"/>
    </location>
</feature>
<keyword evidence="4" id="KW-1185">Reference proteome</keyword>
<feature type="transmembrane region" description="Helical" evidence="2">
    <location>
        <begin position="142"/>
        <end position="163"/>
    </location>
</feature>
<evidence type="ECO:0000313" key="3">
    <source>
        <dbReference type="EMBL" id="MBO8197150.1"/>
    </source>
</evidence>
<keyword evidence="2" id="KW-0472">Membrane</keyword>
<accession>A0ABS3XP16</accession>
<sequence>MNSPSSSSAAPGTVPPAPASPVPTPAPVRHAFALWMIAVAAGAFETVLAVSEMAADGSGSAGGIGVGLAIRLTVFTAAWWCAVRMRRGQGWARLALTLALGIGGTASMVAEPLGRLADGVSVGALLSDVGALDLAFAVSRTLHVLAVLTAVTLMFLPAANAYFTTARRSRASAALPAEQ</sequence>
<reference evidence="3 4" key="1">
    <citation type="submission" date="2021-02" db="EMBL/GenBank/DDBJ databases">
        <title>Streptomyces spirodelae sp. nov., isolated from duckweed.</title>
        <authorList>
            <person name="Saimee Y."/>
            <person name="Duangmal K."/>
        </authorList>
    </citation>
    <scope>NUCLEOTIDE SEQUENCE [LARGE SCALE GENOMIC DNA]</scope>
    <source>
        <strain evidence="3 4">DSM 42105</strain>
    </source>
</reference>